<dbReference type="Pfam" id="PF01494">
    <property type="entry name" value="FAD_binding_3"/>
    <property type="match status" value="1"/>
</dbReference>
<dbReference type="EMBL" id="JAUSQZ010000001">
    <property type="protein sequence ID" value="MDP9830762.1"/>
    <property type="molecule type" value="Genomic_DNA"/>
</dbReference>
<keyword evidence="4" id="KW-0274">FAD</keyword>
<keyword evidence="3" id="KW-0285">Flavoprotein</keyword>
<sequence length="596" mass="66660">MQFHDHGYVSGDPRVEPAHRDPRPERLPDEVDVLIVGAGPAGLAAFAQLAQFPDVTTRLIERRPGRLEIGQADGLQARSIESFQAFGFANRLIEEAYRIYSMAFWRPDPAEPTRITRTKLVPDDPSGISEFPHLILNQARVLDYFAEFAANSPARAVPDYGVEFAGLEVLDGAVLVTVLDQGVERTVRARYVLGCDGARSQVRESIGRKLVGQAALHAWGVMDVLADTDFPDYRTKCAIQSHDGGNILLIPREGGYLTRFYVDLGEVAEDDDGRVRHTPLAEIVARANRILGPYTLDVKNVPWWSVYEVGHRLTDAFHDDDRDPRVFITGDACHTHSAKAGQGMNVSIQDGWNIAWKLGHVLDGRARPELLRTYSAERQVVAQNLITFDKEWSTLMATPAEQMPDPDYLEDFYVKTFEFPAGFMTRYEPSPLIAEDTHQELATGYPIGKRFRSELVHRVSDTTPVHLGHHARADGRWRVYVFADASAPDSGPVTDLAGRLEDLNPAWFDLKVIYQQRFGEVDLRRVPGVFLPRGGPFGLTDWERVYATGEEHDIFDDRGISRDGAIVVVRPDQYVAHVLPLNDFDALSAFFAGIFV</sequence>
<comment type="caution">
    <text evidence="9">The sequence shown here is derived from an EMBL/GenBank/DDBJ whole genome shotgun (WGS) entry which is preliminary data.</text>
</comment>
<organism evidence="9 10">
    <name type="scientific">Kineosporia succinea</name>
    <dbReference type="NCBI Taxonomy" id="84632"/>
    <lineage>
        <taxon>Bacteria</taxon>
        <taxon>Bacillati</taxon>
        <taxon>Actinomycetota</taxon>
        <taxon>Actinomycetes</taxon>
        <taxon>Kineosporiales</taxon>
        <taxon>Kineosporiaceae</taxon>
        <taxon>Kineosporia</taxon>
    </lineage>
</organism>
<evidence type="ECO:0000313" key="10">
    <source>
        <dbReference type="Proteomes" id="UP001235712"/>
    </source>
</evidence>
<dbReference type="InterPro" id="IPR050641">
    <property type="entry name" value="RIFMO-like"/>
</dbReference>
<dbReference type="PANTHER" id="PTHR43004:SF19">
    <property type="entry name" value="BINDING MONOOXYGENASE, PUTATIVE (JCVI)-RELATED"/>
    <property type="match status" value="1"/>
</dbReference>
<dbReference type="InterPro" id="IPR036249">
    <property type="entry name" value="Thioredoxin-like_sf"/>
</dbReference>
<dbReference type="GO" id="GO:0018662">
    <property type="term" value="F:phenol 2-monooxygenase activity"/>
    <property type="evidence" value="ECO:0007669"/>
    <property type="project" value="UniProtKB-EC"/>
</dbReference>
<dbReference type="Pfam" id="PF07976">
    <property type="entry name" value="Phe_hydrox_dim"/>
    <property type="match status" value="1"/>
</dbReference>
<dbReference type="SUPFAM" id="SSF54373">
    <property type="entry name" value="FAD-linked reductases, C-terminal domain"/>
    <property type="match status" value="1"/>
</dbReference>
<protein>
    <submittedName>
        <fullName evidence="9">Phenol 2-monooxygenase</fullName>
        <ecNumber evidence="9">1.14.13.7</ecNumber>
    </submittedName>
</protein>
<feature type="region of interest" description="Disordered" evidence="6">
    <location>
        <begin position="1"/>
        <end position="26"/>
    </location>
</feature>
<dbReference type="InterPro" id="IPR038220">
    <property type="entry name" value="PHOX_C_sf"/>
</dbReference>
<dbReference type="SUPFAM" id="SSF52833">
    <property type="entry name" value="Thioredoxin-like"/>
    <property type="match status" value="1"/>
</dbReference>
<reference evidence="9 10" key="1">
    <citation type="submission" date="2023-07" db="EMBL/GenBank/DDBJ databases">
        <title>Sequencing the genomes of 1000 actinobacteria strains.</title>
        <authorList>
            <person name="Klenk H.-P."/>
        </authorList>
    </citation>
    <scope>NUCLEOTIDE SEQUENCE [LARGE SCALE GENOMIC DNA]</scope>
    <source>
        <strain evidence="9 10">DSM 44388</strain>
    </source>
</reference>
<dbReference type="Gene3D" id="3.30.9.10">
    <property type="entry name" value="D-Amino Acid Oxidase, subunit A, domain 2"/>
    <property type="match status" value="1"/>
</dbReference>
<dbReference type="SUPFAM" id="SSF51905">
    <property type="entry name" value="FAD/NAD(P)-binding domain"/>
    <property type="match status" value="1"/>
</dbReference>
<dbReference type="Gene3D" id="3.40.30.20">
    <property type="match status" value="1"/>
</dbReference>
<feature type="domain" description="Phenol hydroxylase-like C-terminal dimerisation" evidence="8">
    <location>
        <begin position="425"/>
        <end position="595"/>
    </location>
</feature>
<name>A0ABT9PE64_9ACTN</name>
<evidence type="ECO:0000256" key="2">
    <source>
        <dbReference type="ARBA" id="ARBA00007801"/>
    </source>
</evidence>
<evidence type="ECO:0000256" key="1">
    <source>
        <dbReference type="ARBA" id="ARBA00001974"/>
    </source>
</evidence>
<evidence type="ECO:0000256" key="4">
    <source>
        <dbReference type="ARBA" id="ARBA00022827"/>
    </source>
</evidence>
<evidence type="ECO:0000259" key="8">
    <source>
        <dbReference type="Pfam" id="PF07976"/>
    </source>
</evidence>
<dbReference type="InterPro" id="IPR002938">
    <property type="entry name" value="FAD-bd"/>
</dbReference>
<proteinExistence type="inferred from homology"/>
<gene>
    <name evidence="9" type="ORF">J2S57_006511</name>
</gene>
<dbReference type="PRINTS" id="PR00420">
    <property type="entry name" value="RNGMNOXGNASE"/>
</dbReference>
<dbReference type="EC" id="1.14.13.7" evidence="9"/>
<keyword evidence="10" id="KW-1185">Reference proteome</keyword>
<dbReference type="Gene3D" id="3.50.50.60">
    <property type="entry name" value="FAD/NAD(P)-binding domain"/>
    <property type="match status" value="1"/>
</dbReference>
<dbReference type="CDD" id="cd02979">
    <property type="entry name" value="PHOX_C"/>
    <property type="match status" value="1"/>
</dbReference>
<keyword evidence="5 9" id="KW-0560">Oxidoreductase</keyword>
<evidence type="ECO:0000256" key="5">
    <source>
        <dbReference type="ARBA" id="ARBA00023002"/>
    </source>
</evidence>
<dbReference type="PANTHER" id="PTHR43004">
    <property type="entry name" value="TRK SYSTEM POTASSIUM UPTAKE PROTEIN"/>
    <property type="match status" value="1"/>
</dbReference>
<comment type="cofactor">
    <cofactor evidence="1">
        <name>FAD</name>
        <dbReference type="ChEBI" id="CHEBI:57692"/>
    </cofactor>
</comment>
<dbReference type="InterPro" id="IPR036188">
    <property type="entry name" value="FAD/NAD-bd_sf"/>
</dbReference>
<feature type="domain" description="FAD-binding" evidence="7">
    <location>
        <begin position="30"/>
        <end position="388"/>
    </location>
</feature>
<dbReference type="InterPro" id="IPR012941">
    <property type="entry name" value="Phe_hydrox_C_dim_dom"/>
</dbReference>
<evidence type="ECO:0000256" key="3">
    <source>
        <dbReference type="ARBA" id="ARBA00022630"/>
    </source>
</evidence>
<comment type="similarity">
    <text evidence="2">Belongs to the PheA/TfdB FAD monooxygenase family.</text>
</comment>
<dbReference type="NCBIfam" id="NF006144">
    <property type="entry name" value="PRK08294.1"/>
    <property type="match status" value="1"/>
</dbReference>
<evidence type="ECO:0000313" key="9">
    <source>
        <dbReference type="EMBL" id="MDP9830762.1"/>
    </source>
</evidence>
<dbReference type="RefSeq" id="WP_307249880.1">
    <property type="nucleotide sequence ID" value="NZ_JAUSQZ010000001.1"/>
</dbReference>
<accession>A0ABT9PE64</accession>
<evidence type="ECO:0000259" key="7">
    <source>
        <dbReference type="Pfam" id="PF01494"/>
    </source>
</evidence>
<dbReference type="Proteomes" id="UP001235712">
    <property type="component" value="Unassembled WGS sequence"/>
</dbReference>
<evidence type="ECO:0000256" key="6">
    <source>
        <dbReference type="SAM" id="MobiDB-lite"/>
    </source>
</evidence>